<dbReference type="Pfam" id="PF00293">
    <property type="entry name" value="NUDIX"/>
    <property type="match status" value="1"/>
</dbReference>
<dbReference type="PROSITE" id="PS51462">
    <property type="entry name" value="NUDIX"/>
    <property type="match status" value="1"/>
</dbReference>
<dbReference type="PANTHER" id="PTHR23114:SF17">
    <property type="entry name" value="M7GPPPN-MRNA HYDROLASE"/>
    <property type="match status" value="1"/>
</dbReference>
<dbReference type="InterPro" id="IPR000086">
    <property type="entry name" value="NUDIX_hydrolase_dom"/>
</dbReference>
<dbReference type="RefSeq" id="XP_022257817.1">
    <property type="nucleotide sequence ID" value="XM_022402109.1"/>
</dbReference>
<feature type="domain" description="Nudix hydrolase" evidence="9">
    <location>
        <begin position="99"/>
        <end position="202"/>
    </location>
</feature>
<gene>
    <name evidence="11" type="primary">LOC106473708</name>
</gene>
<dbReference type="SUPFAM" id="SSF140586">
    <property type="entry name" value="Dcp2 domain-like"/>
    <property type="match status" value="1"/>
</dbReference>
<dbReference type="Gene3D" id="1.10.10.1050">
    <property type="entry name" value="Dcp2, box A domain"/>
    <property type="match status" value="1"/>
</dbReference>
<name>A0ABM1TPL1_LIMPO</name>
<dbReference type="Gene3D" id="3.90.79.10">
    <property type="entry name" value="Nucleoside Triphosphate Pyrophosphohydrolase"/>
    <property type="match status" value="1"/>
</dbReference>
<evidence type="ECO:0000256" key="6">
    <source>
        <dbReference type="ARBA" id="ARBA00022801"/>
    </source>
</evidence>
<evidence type="ECO:0000256" key="2">
    <source>
        <dbReference type="ARBA" id="ARBA00004496"/>
    </source>
</evidence>
<dbReference type="InterPro" id="IPR015797">
    <property type="entry name" value="NUDIX_hydrolase-like_dom_sf"/>
</dbReference>
<evidence type="ECO:0000259" key="9">
    <source>
        <dbReference type="PROSITE" id="PS51462"/>
    </source>
</evidence>
<dbReference type="SUPFAM" id="SSF55811">
    <property type="entry name" value="Nudix"/>
    <property type="match status" value="1"/>
</dbReference>
<dbReference type="Pfam" id="PF05026">
    <property type="entry name" value="DCP2"/>
    <property type="match status" value="1"/>
</dbReference>
<organism evidence="10 11">
    <name type="scientific">Limulus polyphemus</name>
    <name type="common">Atlantic horseshoe crab</name>
    <dbReference type="NCBI Taxonomy" id="6850"/>
    <lineage>
        <taxon>Eukaryota</taxon>
        <taxon>Metazoa</taxon>
        <taxon>Ecdysozoa</taxon>
        <taxon>Arthropoda</taxon>
        <taxon>Chelicerata</taxon>
        <taxon>Merostomata</taxon>
        <taxon>Xiphosura</taxon>
        <taxon>Limulidae</taxon>
        <taxon>Limulus</taxon>
    </lineage>
</organism>
<dbReference type="SMART" id="SM01125">
    <property type="entry name" value="DCP2"/>
    <property type="match status" value="1"/>
</dbReference>
<dbReference type="InterPro" id="IPR036189">
    <property type="entry name" value="DCP2_BoxA_sf"/>
</dbReference>
<keyword evidence="5" id="KW-0479">Metal-binding</keyword>
<proteinExistence type="inferred from homology"/>
<dbReference type="InterPro" id="IPR020084">
    <property type="entry name" value="NUDIX_hydrolase_CS"/>
</dbReference>
<keyword evidence="7" id="KW-0694">RNA-binding</keyword>
<keyword evidence="6" id="KW-0378">Hydrolase</keyword>
<dbReference type="GeneID" id="106473708"/>
<evidence type="ECO:0000256" key="4">
    <source>
        <dbReference type="ARBA" id="ARBA00022490"/>
    </source>
</evidence>
<evidence type="ECO:0000256" key="3">
    <source>
        <dbReference type="ARBA" id="ARBA00005279"/>
    </source>
</evidence>
<keyword evidence="8" id="KW-0464">Manganese</keyword>
<evidence type="ECO:0000256" key="5">
    <source>
        <dbReference type="ARBA" id="ARBA00022723"/>
    </source>
</evidence>
<protein>
    <submittedName>
        <fullName evidence="11">M7GpppN-mRNA hydrolase-like</fullName>
    </submittedName>
</protein>
<comment type="cofactor">
    <cofactor evidence="1">
        <name>Mn(2+)</name>
        <dbReference type="ChEBI" id="CHEBI:29035"/>
    </cofactor>
</comment>
<dbReference type="InterPro" id="IPR044099">
    <property type="entry name" value="Dcp2_NUDIX"/>
</dbReference>
<sequence length="202" mass="23722">MLDSHAGFEVSIPSATLDDLGSRFIINVPEEERNDLVRICFQIELAHWFYLDFYCSENPNLHQCNMKEFTRQIFNHIPFLKEHAQNTDEILESWKIYKMAVPTYGAILLDQNMEYVLLVQSYWAKASWGFPKGKVNEEEQPHDCAVREVLEETGFDISKLIDKDDFIEHVVHDRLVRLYVITGIPRDTKFQPKTRKEIKVIS</sequence>
<evidence type="ECO:0000256" key="8">
    <source>
        <dbReference type="ARBA" id="ARBA00023211"/>
    </source>
</evidence>
<accession>A0ABM1TPL1</accession>
<dbReference type="Proteomes" id="UP000694941">
    <property type="component" value="Unplaced"/>
</dbReference>
<dbReference type="PANTHER" id="PTHR23114">
    <property type="entry name" value="M7GPPPN-MRNA HYDROLASE"/>
    <property type="match status" value="1"/>
</dbReference>
<comment type="subcellular location">
    <subcellularLocation>
        <location evidence="2">Cytoplasm</location>
    </subcellularLocation>
</comment>
<keyword evidence="4" id="KW-0963">Cytoplasm</keyword>
<keyword evidence="10" id="KW-1185">Reference proteome</keyword>
<dbReference type="InterPro" id="IPR007722">
    <property type="entry name" value="DCP2_BoxA"/>
</dbReference>
<evidence type="ECO:0000256" key="7">
    <source>
        <dbReference type="ARBA" id="ARBA00022884"/>
    </source>
</evidence>
<evidence type="ECO:0000313" key="11">
    <source>
        <dbReference type="RefSeq" id="XP_022257817.1"/>
    </source>
</evidence>
<dbReference type="PROSITE" id="PS00893">
    <property type="entry name" value="NUDIX_BOX"/>
    <property type="match status" value="1"/>
</dbReference>
<evidence type="ECO:0000256" key="1">
    <source>
        <dbReference type="ARBA" id="ARBA00001936"/>
    </source>
</evidence>
<evidence type="ECO:0000313" key="10">
    <source>
        <dbReference type="Proteomes" id="UP000694941"/>
    </source>
</evidence>
<reference evidence="11" key="1">
    <citation type="submission" date="2025-08" db="UniProtKB">
        <authorList>
            <consortium name="RefSeq"/>
        </authorList>
    </citation>
    <scope>IDENTIFICATION</scope>
    <source>
        <tissue evidence="11">Muscle</tissue>
    </source>
</reference>
<dbReference type="CDD" id="cd03672">
    <property type="entry name" value="NUDIX_Dcp2p_Nudt20"/>
    <property type="match status" value="1"/>
</dbReference>
<comment type="similarity">
    <text evidence="3">Belongs to the Nudix hydrolase family. DCP2 subfamily.</text>
</comment>